<protein>
    <submittedName>
        <fullName evidence="2">Unannotated protein</fullName>
    </submittedName>
</protein>
<organism evidence="2">
    <name type="scientific">freshwater metagenome</name>
    <dbReference type="NCBI Taxonomy" id="449393"/>
    <lineage>
        <taxon>unclassified sequences</taxon>
        <taxon>metagenomes</taxon>
        <taxon>ecological metagenomes</taxon>
    </lineage>
</organism>
<proteinExistence type="predicted"/>
<name>A0A6J6PM07_9ZZZZ</name>
<dbReference type="AlphaFoldDB" id="A0A6J6PM07"/>
<sequence length="153" mass="16904">MLIDEILIAILIISFGIPIGLHDLAFQKISNSVLSKFLLGALSIKALELVVLENFHDFLVCGLGSLLLLILLSFCNNYAGNPVGYGDIKLMALLTFILNFEKATNFVFWLLTIWIFGALSFVAISLKKMRFQGSIAMAPAIFMATITYLAARR</sequence>
<evidence type="ECO:0000313" key="3">
    <source>
        <dbReference type="EMBL" id="CAB4872184.1"/>
    </source>
</evidence>
<keyword evidence="1" id="KW-0472">Membrane</keyword>
<evidence type="ECO:0000256" key="1">
    <source>
        <dbReference type="SAM" id="Phobius"/>
    </source>
</evidence>
<feature type="transmembrane region" description="Helical" evidence="1">
    <location>
        <begin position="133"/>
        <end position="151"/>
    </location>
</feature>
<gene>
    <name evidence="2" type="ORF">UFOPK2510_01121</name>
    <name evidence="3" type="ORF">UFOPK3328_01126</name>
</gene>
<dbReference type="EMBL" id="CAFBLD010000007">
    <property type="protein sequence ID" value="CAB4872184.1"/>
    <property type="molecule type" value="Genomic_DNA"/>
</dbReference>
<evidence type="ECO:0000313" key="2">
    <source>
        <dbReference type="EMBL" id="CAB4697883.1"/>
    </source>
</evidence>
<feature type="transmembrane region" description="Helical" evidence="1">
    <location>
        <begin position="106"/>
        <end position="126"/>
    </location>
</feature>
<dbReference type="EMBL" id="CAEZXO010000006">
    <property type="protein sequence ID" value="CAB4697883.1"/>
    <property type="molecule type" value="Genomic_DNA"/>
</dbReference>
<feature type="transmembrane region" description="Helical" evidence="1">
    <location>
        <begin position="6"/>
        <end position="26"/>
    </location>
</feature>
<keyword evidence="1" id="KW-1133">Transmembrane helix</keyword>
<feature type="transmembrane region" description="Helical" evidence="1">
    <location>
        <begin position="58"/>
        <end position="75"/>
    </location>
</feature>
<reference evidence="2" key="1">
    <citation type="submission" date="2020-05" db="EMBL/GenBank/DDBJ databases">
        <authorList>
            <person name="Chiriac C."/>
            <person name="Salcher M."/>
            <person name="Ghai R."/>
            <person name="Kavagutti S V."/>
        </authorList>
    </citation>
    <scope>NUCLEOTIDE SEQUENCE</scope>
</reference>
<dbReference type="Gene3D" id="1.20.120.1220">
    <property type="match status" value="1"/>
</dbReference>
<accession>A0A6J6PM07</accession>
<keyword evidence="1" id="KW-0812">Transmembrane</keyword>